<reference evidence="1" key="1">
    <citation type="journal article" date="2014" name="Int. J. Syst. Evol. Microbiol.">
        <title>Complete genome sequence of Corynebacterium casei LMG S-19264T (=DSM 44701T), isolated from a smear-ripened cheese.</title>
        <authorList>
            <consortium name="US DOE Joint Genome Institute (JGI-PGF)"/>
            <person name="Walter F."/>
            <person name="Albersmeier A."/>
            <person name="Kalinowski J."/>
            <person name="Ruckert C."/>
        </authorList>
    </citation>
    <scope>NUCLEOTIDE SEQUENCE</scope>
    <source>
        <strain evidence="1">CGMCC 1.15533</strain>
    </source>
</reference>
<dbReference type="OrthoDB" id="2221816at2"/>
<reference evidence="1" key="2">
    <citation type="submission" date="2020-09" db="EMBL/GenBank/DDBJ databases">
        <authorList>
            <person name="Sun Q."/>
            <person name="Zhou Y."/>
        </authorList>
    </citation>
    <scope>NUCLEOTIDE SEQUENCE</scope>
    <source>
        <strain evidence="1">CGMCC 1.15533</strain>
    </source>
</reference>
<accession>A0A917A2A5</accession>
<protein>
    <submittedName>
        <fullName evidence="1">Uncharacterized protein</fullName>
    </submittedName>
</protein>
<dbReference type="EMBL" id="BMJN01000001">
    <property type="protein sequence ID" value="GGE23268.1"/>
    <property type="molecule type" value="Genomic_DNA"/>
</dbReference>
<proteinExistence type="predicted"/>
<organism evidence="1 2">
    <name type="scientific">Streptococcus himalayensis</name>
    <dbReference type="NCBI Taxonomy" id="1888195"/>
    <lineage>
        <taxon>Bacteria</taxon>
        <taxon>Bacillati</taxon>
        <taxon>Bacillota</taxon>
        <taxon>Bacilli</taxon>
        <taxon>Lactobacillales</taxon>
        <taxon>Streptococcaceae</taxon>
        <taxon>Streptococcus</taxon>
    </lineage>
</organism>
<evidence type="ECO:0000313" key="2">
    <source>
        <dbReference type="Proteomes" id="UP000660801"/>
    </source>
</evidence>
<evidence type="ECO:0000313" key="1">
    <source>
        <dbReference type="EMBL" id="GGE23268.1"/>
    </source>
</evidence>
<keyword evidence="2" id="KW-1185">Reference proteome</keyword>
<dbReference type="Proteomes" id="UP000660801">
    <property type="component" value="Unassembled WGS sequence"/>
</dbReference>
<gene>
    <name evidence="1" type="ORF">GCM10011510_00390</name>
</gene>
<comment type="caution">
    <text evidence="1">The sequence shown here is derived from an EMBL/GenBank/DDBJ whole genome shotgun (WGS) entry which is preliminary data.</text>
</comment>
<name>A0A917A2A5_9STRE</name>
<dbReference type="AlphaFoldDB" id="A0A917A2A5"/>
<dbReference type="RefSeq" id="WP_068990352.1">
    <property type="nucleotide sequence ID" value="NZ_BMJN01000001.1"/>
</dbReference>
<sequence>MKSHFAEVIVLGEFPSLIQDGQALSKADLLRELASVLDMTYLNGDGQEVQSRVFELGGIQECLAKLALLEPVAELYEFFYFFDKKVSKEEFLERYFFDDLEGGCYG</sequence>